<organism evidence="3 4">
    <name type="scientific">Zingiber officinale</name>
    <name type="common">Ginger</name>
    <name type="synonym">Amomum zingiber</name>
    <dbReference type="NCBI Taxonomy" id="94328"/>
    <lineage>
        <taxon>Eukaryota</taxon>
        <taxon>Viridiplantae</taxon>
        <taxon>Streptophyta</taxon>
        <taxon>Embryophyta</taxon>
        <taxon>Tracheophyta</taxon>
        <taxon>Spermatophyta</taxon>
        <taxon>Magnoliopsida</taxon>
        <taxon>Liliopsida</taxon>
        <taxon>Zingiberales</taxon>
        <taxon>Zingiberaceae</taxon>
        <taxon>Zingiber</taxon>
    </lineage>
</organism>
<keyword evidence="2" id="KW-1133">Transmembrane helix</keyword>
<keyword evidence="2" id="KW-0812">Transmembrane</keyword>
<evidence type="ECO:0000313" key="3">
    <source>
        <dbReference type="EMBL" id="KAG6483009.1"/>
    </source>
</evidence>
<proteinExistence type="predicted"/>
<gene>
    <name evidence="3" type="ORF">ZIOFF_059649</name>
</gene>
<dbReference type="Proteomes" id="UP000734854">
    <property type="component" value="Unassembled WGS sequence"/>
</dbReference>
<dbReference type="EMBL" id="JACMSC010000016">
    <property type="protein sequence ID" value="KAG6483009.1"/>
    <property type="molecule type" value="Genomic_DNA"/>
</dbReference>
<protein>
    <submittedName>
        <fullName evidence="3">Uncharacterized protein</fullName>
    </submittedName>
</protein>
<comment type="caution">
    <text evidence="3">The sequence shown here is derived from an EMBL/GenBank/DDBJ whole genome shotgun (WGS) entry which is preliminary data.</text>
</comment>
<keyword evidence="4" id="KW-1185">Reference proteome</keyword>
<accession>A0A8J5FL38</accession>
<evidence type="ECO:0000313" key="4">
    <source>
        <dbReference type="Proteomes" id="UP000734854"/>
    </source>
</evidence>
<evidence type="ECO:0000256" key="2">
    <source>
        <dbReference type="SAM" id="Phobius"/>
    </source>
</evidence>
<feature type="region of interest" description="Disordered" evidence="1">
    <location>
        <begin position="200"/>
        <end position="220"/>
    </location>
</feature>
<reference evidence="3 4" key="1">
    <citation type="submission" date="2020-08" db="EMBL/GenBank/DDBJ databases">
        <title>Plant Genome Project.</title>
        <authorList>
            <person name="Zhang R.-G."/>
        </authorList>
    </citation>
    <scope>NUCLEOTIDE SEQUENCE [LARGE SCALE GENOMIC DNA]</scope>
    <source>
        <tissue evidence="3">Rhizome</tissue>
    </source>
</reference>
<keyword evidence="2" id="KW-0472">Membrane</keyword>
<dbReference type="AlphaFoldDB" id="A0A8J5FL38"/>
<sequence>MARIGLRRGCGRGEGNMVVVVVVGLMRVVIGIHQVVRRRRVRIVPGSGDEARGIQRIHRRCWIEGLRGKKRRKRSWRGEELVKAIDDSMTITRARGIDQDMGKATEDDNGRNPPISFFTNLERKTTTAMKRTKRWKKMKPSIACAPILNAILPLLLPLLLVHNEEPERTPRDGEARCLGEASAVGTGSLAATKKVLLSTCGGREGSDSGGSEDEYRAHLR</sequence>
<evidence type="ECO:0000256" key="1">
    <source>
        <dbReference type="SAM" id="MobiDB-lite"/>
    </source>
</evidence>
<name>A0A8J5FL38_ZINOF</name>
<feature type="transmembrane region" description="Helical" evidence="2">
    <location>
        <begin position="140"/>
        <end position="161"/>
    </location>
</feature>
<feature type="transmembrane region" description="Helical" evidence="2">
    <location>
        <begin position="17"/>
        <end position="36"/>
    </location>
</feature>